<accession>A0A7J6VLD7</accession>
<keyword evidence="2" id="KW-1185">Reference proteome</keyword>
<proteinExistence type="predicted"/>
<dbReference type="AlphaFoldDB" id="A0A7J6VLD7"/>
<organism evidence="1 2">
    <name type="scientific">Thalictrum thalictroides</name>
    <name type="common">Rue-anemone</name>
    <name type="synonym">Anemone thalictroides</name>
    <dbReference type="NCBI Taxonomy" id="46969"/>
    <lineage>
        <taxon>Eukaryota</taxon>
        <taxon>Viridiplantae</taxon>
        <taxon>Streptophyta</taxon>
        <taxon>Embryophyta</taxon>
        <taxon>Tracheophyta</taxon>
        <taxon>Spermatophyta</taxon>
        <taxon>Magnoliopsida</taxon>
        <taxon>Ranunculales</taxon>
        <taxon>Ranunculaceae</taxon>
        <taxon>Thalictroideae</taxon>
        <taxon>Thalictrum</taxon>
    </lineage>
</organism>
<evidence type="ECO:0000313" key="2">
    <source>
        <dbReference type="Proteomes" id="UP000554482"/>
    </source>
</evidence>
<dbReference type="Proteomes" id="UP000554482">
    <property type="component" value="Unassembled WGS sequence"/>
</dbReference>
<reference evidence="1 2" key="1">
    <citation type="submission" date="2020-06" db="EMBL/GenBank/DDBJ databases">
        <title>Transcriptomic and genomic resources for Thalictrum thalictroides and T. hernandezii: Facilitating candidate gene discovery in an emerging model plant lineage.</title>
        <authorList>
            <person name="Arias T."/>
            <person name="Riano-Pachon D.M."/>
            <person name="Di Stilio V.S."/>
        </authorList>
    </citation>
    <scope>NUCLEOTIDE SEQUENCE [LARGE SCALE GENOMIC DNA]</scope>
    <source>
        <strain evidence="2">cv. WT478/WT964</strain>
        <tissue evidence="1">Leaves</tissue>
    </source>
</reference>
<gene>
    <name evidence="1" type="ORF">FRX31_024467</name>
</gene>
<feature type="non-terminal residue" evidence="1">
    <location>
        <position position="1"/>
    </location>
</feature>
<protein>
    <submittedName>
        <fullName evidence="1">Uncharacterized protein</fullName>
    </submittedName>
</protein>
<name>A0A7J6VLD7_THATH</name>
<sequence>HQRERQQDVKIAAIREDAAMKKMSRSKKVRERGVYGVEEAAMEMSRSKKVRERGVTYGVEEAAMEGEKEELLMESKRQPWRERKEFLLELMSY</sequence>
<evidence type="ECO:0000313" key="1">
    <source>
        <dbReference type="EMBL" id="KAF5185946.1"/>
    </source>
</evidence>
<comment type="caution">
    <text evidence="1">The sequence shown here is derived from an EMBL/GenBank/DDBJ whole genome shotgun (WGS) entry which is preliminary data.</text>
</comment>
<dbReference type="EMBL" id="JABWDY010030037">
    <property type="protein sequence ID" value="KAF5185946.1"/>
    <property type="molecule type" value="Genomic_DNA"/>
</dbReference>